<sequence length="158" mass="18319">MEPQVDKNEHFRHLFLFDFTKGATNERTAQRWFVQFREGVFRAKQDVINVVIRWAAEVQKINPRWYSNHIFPFRVPIRPSTRERHVINVVIRWAAEVQKINPRWDSNPHLPFPWAALTIELRRHPFKCGDPMGGGGAKDQPAVGLEPTSSLSVGSSNH</sequence>
<reference evidence="3" key="1">
    <citation type="submission" date="2022-11" db="UniProtKB">
        <authorList>
            <consortium name="WormBaseParasite"/>
        </authorList>
    </citation>
    <scope>IDENTIFICATION</scope>
</reference>
<dbReference type="AlphaFoldDB" id="A0A914HPD3"/>
<evidence type="ECO:0000313" key="2">
    <source>
        <dbReference type="Proteomes" id="UP000887572"/>
    </source>
</evidence>
<feature type="compositionally biased region" description="Polar residues" evidence="1">
    <location>
        <begin position="147"/>
        <end position="158"/>
    </location>
</feature>
<dbReference type="WBParaSite" id="Gr19_v10_g3183.t1">
    <property type="protein sequence ID" value="Gr19_v10_g3183.t1"/>
    <property type="gene ID" value="Gr19_v10_g3183"/>
</dbReference>
<dbReference type="Proteomes" id="UP000887572">
    <property type="component" value="Unplaced"/>
</dbReference>
<evidence type="ECO:0000313" key="3">
    <source>
        <dbReference type="WBParaSite" id="Gr19_v10_g3183.t1"/>
    </source>
</evidence>
<proteinExistence type="predicted"/>
<evidence type="ECO:0000256" key="1">
    <source>
        <dbReference type="SAM" id="MobiDB-lite"/>
    </source>
</evidence>
<protein>
    <submittedName>
        <fullName evidence="3">Mos1 transposase HTH domain-containing protein</fullName>
    </submittedName>
</protein>
<accession>A0A914HPD3</accession>
<organism evidence="2 3">
    <name type="scientific">Globodera rostochiensis</name>
    <name type="common">Golden nematode worm</name>
    <name type="synonym">Heterodera rostochiensis</name>
    <dbReference type="NCBI Taxonomy" id="31243"/>
    <lineage>
        <taxon>Eukaryota</taxon>
        <taxon>Metazoa</taxon>
        <taxon>Ecdysozoa</taxon>
        <taxon>Nematoda</taxon>
        <taxon>Chromadorea</taxon>
        <taxon>Rhabditida</taxon>
        <taxon>Tylenchina</taxon>
        <taxon>Tylenchomorpha</taxon>
        <taxon>Tylenchoidea</taxon>
        <taxon>Heteroderidae</taxon>
        <taxon>Heteroderinae</taxon>
        <taxon>Globodera</taxon>
    </lineage>
</organism>
<keyword evidence="2" id="KW-1185">Reference proteome</keyword>
<name>A0A914HPD3_GLORO</name>
<feature type="region of interest" description="Disordered" evidence="1">
    <location>
        <begin position="130"/>
        <end position="158"/>
    </location>
</feature>